<sequence>MNEVKLAVGSLALDLKRTGLYLHQNALSTASGFEEEAHKRIKEISLENVDPYLVQLVKGAESVLQMPVTEDRKAEDAIMYARLLQNYTQKYL</sequence>
<evidence type="ECO:0008006" key="3">
    <source>
        <dbReference type="Google" id="ProtNLM"/>
    </source>
</evidence>
<dbReference type="EMBL" id="MHBW01000030">
    <property type="protein sequence ID" value="OGY08248.1"/>
    <property type="molecule type" value="Genomic_DNA"/>
</dbReference>
<protein>
    <recommendedName>
        <fullName evidence="3">HEPN domain-containing protein</fullName>
    </recommendedName>
</protein>
<proteinExistence type="predicted"/>
<gene>
    <name evidence="1" type="ORF">A2782_00525</name>
</gene>
<dbReference type="AlphaFoldDB" id="A0A1G1UYQ0"/>
<reference evidence="1 2" key="1">
    <citation type="journal article" date="2016" name="Nat. Commun.">
        <title>Thousands of microbial genomes shed light on interconnected biogeochemical processes in an aquifer system.</title>
        <authorList>
            <person name="Anantharaman K."/>
            <person name="Brown C.T."/>
            <person name="Hug L.A."/>
            <person name="Sharon I."/>
            <person name="Castelle C.J."/>
            <person name="Probst A.J."/>
            <person name="Thomas B.C."/>
            <person name="Singh A."/>
            <person name="Wilkins M.J."/>
            <person name="Karaoz U."/>
            <person name="Brodie E.L."/>
            <person name="Williams K.H."/>
            <person name="Hubbard S.S."/>
            <person name="Banfield J.F."/>
        </authorList>
    </citation>
    <scope>NUCLEOTIDE SEQUENCE [LARGE SCALE GENOMIC DNA]</scope>
</reference>
<organism evidence="1 2">
    <name type="scientific">Candidatus Blackburnbacteria bacterium RIFCSPHIGHO2_01_FULL_43_15b</name>
    <dbReference type="NCBI Taxonomy" id="1797513"/>
    <lineage>
        <taxon>Bacteria</taxon>
        <taxon>Candidatus Blackburniibacteriota</taxon>
    </lineage>
</organism>
<comment type="caution">
    <text evidence="1">The sequence shown here is derived from an EMBL/GenBank/DDBJ whole genome shotgun (WGS) entry which is preliminary data.</text>
</comment>
<accession>A0A1G1UYQ0</accession>
<evidence type="ECO:0000313" key="2">
    <source>
        <dbReference type="Proteomes" id="UP000177967"/>
    </source>
</evidence>
<dbReference type="STRING" id="1797513.A2782_00525"/>
<evidence type="ECO:0000313" key="1">
    <source>
        <dbReference type="EMBL" id="OGY08248.1"/>
    </source>
</evidence>
<name>A0A1G1UYQ0_9BACT</name>
<dbReference type="Proteomes" id="UP000177967">
    <property type="component" value="Unassembled WGS sequence"/>
</dbReference>